<reference evidence="2" key="2">
    <citation type="submission" date="2023-07" db="EMBL/GenBank/DDBJ databases">
        <title>Shewanella mangrovi sp. nov., an acetaldehyde- degrading bacterium isolated from mangrove sediment.</title>
        <authorList>
            <person name="Liu Y."/>
        </authorList>
    </citation>
    <scope>NUCLEOTIDE SEQUENCE [LARGE SCALE GENOMIC DNA]</scope>
    <source>
        <strain evidence="2">C32</strain>
    </source>
</reference>
<dbReference type="RefSeq" id="WP_238896171.1">
    <property type="nucleotide sequence ID" value="NZ_JAKOGG010000005.1"/>
</dbReference>
<proteinExistence type="predicted"/>
<dbReference type="EMBL" id="JAKOGG010000005">
    <property type="protein sequence ID" value="MCS4556781.1"/>
    <property type="molecule type" value="Genomic_DNA"/>
</dbReference>
<gene>
    <name evidence="1" type="ORF">L9G74_10035</name>
</gene>
<sequence>MIIFAVTKKGFLELESVITTGKYPVWIGSNVLSESELASYRKMDLDITNFSYEIDPANNEELDDALATIAEHHPNERVWLECRP</sequence>
<accession>A0ABT2FKC3</accession>
<reference evidence="1 2" key="1">
    <citation type="submission" date="2022-02" db="EMBL/GenBank/DDBJ databases">
        <authorList>
            <person name="Zhuang L."/>
        </authorList>
    </citation>
    <scope>NUCLEOTIDE SEQUENCE [LARGE SCALE GENOMIC DNA]</scope>
    <source>
        <strain evidence="1 2">C32</strain>
    </source>
</reference>
<keyword evidence="2" id="KW-1185">Reference proteome</keyword>
<evidence type="ECO:0000313" key="1">
    <source>
        <dbReference type="EMBL" id="MCS4556781.1"/>
    </source>
</evidence>
<dbReference type="Proteomes" id="UP001201549">
    <property type="component" value="Unassembled WGS sequence"/>
</dbReference>
<evidence type="ECO:0000313" key="2">
    <source>
        <dbReference type="Proteomes" id="UP001201549"/>
    </source>
</evidence>
<comment type="caution">
    <text evidence="1">The sequence shown here is derived from an EMBL/GenBank/DDBJ whole genome shotgun (WGS) entry which is preliminary data.</text>
</comment>
<protein>
    <submittedName>
        <fullName evidence="1">Uncharacterized protein</fullName>
    </submittedName>
</protein>
<organism evidence="1 2">
    <name type="scientific">Shewanella electrica</name>
    <dbReference type="NCBI Taxonomy" id="515560"/>
    <lineage>
        <taxon>Bacteria</taxon>
        <taxon>Pseudomonadati</taxon>
        <taxon>Pseudomonadota</taxon>
        <taxon>Gammaproteobacteria</taxon>
        <taxon>Alteromonadales</taxon>
        <taxon>Shewanellaceae</taxon>
        <taxon>Shewanella</taxon>
    </lineage>
</organism>
<name>A0ABT2FKC3_9GAMM</name>